<protein>
    <recommendedName>
        <fullName evidence="3">Hemolysin, chromosomal</fullName>
    </recommendedName>
</protein>
<dbReference type="Gene3D" id="2.150.10.10">
    <property type="entry name" value="Serralysin-like metalloprotease, C-terminal"/>
    <property type="match status" value="2"/>
</dbReference>
<keyword evidence="2" id="KW-1185">Reference proteome</keyword>
<dbReference type="AlphaFoldDB" id="A0A0P1F5I9"/>
<dbReference type="STRING" id="53501.SAMN04488043_103163"/>
<name>A0A0P1F5I9_THAGE</name>
<accession>A0A0P1F5I9</accession>
<dbReference type="PRINTS" id="PR00313">
    <property type="entry name" value="CABNDNGRPT"/>
</dbReference>
<reference evidence="1 2" key="1">
    <citation type="submission" date="2015-09" db="EMBL/GenBank/DDBJ databases">
        <authorList>
            <consortium name="Swine Surveillance"/>
        </authorList>
    </citation>
    <scope>NUCLEOTIDE SEQUENCE [LARGE SCALE GENOMIC DNA]</scope>
    <source>
        <strain evidence="1 2">CECT 4357</strain>
    </source>
</reference>
<proteinExistence type="predicted"/>
<dbReference type="GO" id="GO:0005509">
    <property type="term" value="F:calcium ion binding"/>
    <property type="evidence" value="ECO:0007669"/>
    <property type="project" value="InterPro"/>
</dbReference>
<evidence type="ECO:0000313" key="1">
    <source>
        <dbReference type="EMBL" id="CUH62715.1"/>
    </source>
</evidence>
<dbReference type="RefSeq" id="WP_058261060.1">
    <property type="nucleotide sequence ID" value="NZ_CP051181.1"/>
</dbReference>
<dbReference type="InterPro" id="IPR001343">
    <property type="entry name" value="Hemolysn_Ca-bd"/>
</dbReference>
<dbReference type="SUPFAM" id="SSF51120">
    <property type="entry name" value="beta-Roll"/>
    <property type="match status" value="1"/>
</dbReference>
<organism evidence="1 2">
    <name type="scientific">Thalassovita gelatinovora</name>
    <name type="common">Thalassobius gelatinovorus</name>
    <dbReference type="NCBI Taxonomy" id="53501"/>
    <lineage>
        <taxon>Bacteria</taxon>
        <taxon>Pseudomonadati</taxon>
        <taxon>Pseudomonadota</taxon>
        <taxon>Alphaproteobacteria</taxon>
        <taxon>Rhodobacterales</taxon>
        <taxon>Roseobacteraceae</taxon>
        <taxon>Thalassovita</taxon>
    </lineage>
</organism>
<evidence type="ECO:0008006" key="3">
    <source>
        <dbReference type="Google" id="ProtNLM"/>
    </source>
</evidence>
<gene>
    <name evidence="1" type="ORF">TG4357_00263</name>
</gene>
<sequence>MELLFFLLSLGGIAALSGILEDEGSAQDTGGDDERDIDVTAIEYAPGESLHPILLLNDAAVQAQESDLHLSTYDLSEVETDADRIAILFDEDFTIEEQSNLHIERNDAGDILVQSGSDTVALQGMTDLPDGLLEIHIVRSGFDDDGVLQPDEIQQSFESVSVDFGAESAEVFTVEDPTLDLAVVNGGGGDDVLSVTGTTTLRAELGTGNDLVDLSADAAPLDAENNEIREYTDNEYGFWDPDGESGGQYIYDYTQIGTGEGNDSVLLGNHTAVVFTGEGDDSISATGDAVAYIDAGTGDDLVDLRADTVGGNDHFAIGGAGNDQFEGSAGEDTYFGADNSIGDGSSDSVSGHGGDDVLYGSAGADVIEGGAGDDLIGGVRDLHEYSIDVTDYADGAADTMAGGAGDDTIIGDAYDVMSGSEGADQFSTYWRPNDSDSATIVTDFDPAEDQLEITIHFDDIQTTPSHWEDDEDWEAGIHPDLVDVGSDTHVVFEGQTLAVLQGVNGVPASAISGQVFLPYNRW</sequence>
<dbReference type="Proteomes" id="UP000051587">
    <property type="component" value="Unassembled WGS sequence"/>
</dbReference>
<dbReference type="OrthoDB" id="7724872at2"/>
<dbReference type="InterPro" id="IPR011049">
    <property type="entry name" value="Serralysin-like_metalloprot_C"/>
</dbReference>
<dbReference type="Pfam" id="PF00353">
    <property type="entry name" value="HemolysinCabind"/>
    <property type="match status" value="3"/>
</dbReference>
<dbReference type="InterPro" id="IPR018511">
    <property type="entry name" value="Hemolysin-typ_Ca-bd_CS"/>
</dbReference>
<dbReference type="PROSITE" id="PS00330">
    <property type="entry name" value="HEMOLYSIN_CALCIUM"/>
    <property type="match status" value="1"/>
</dbReference>
<dbReference type="EMBL" id="CYSA01000003">
    <property type="protein sequence ID" value="CUH62715.1"/>
    <property type="molecule type" value="Genomic_DNA"/>
</dbReference>
<evidence type="ECO:0000313" key="2">
    <source>
        <dbReference type="Proteomes" id="UP000051587"/>
    </source>
</evidence>